<dbReference type="InterPro" id="IPR007867">
    <property type="entry name" value="GMC_OxRtase_C"/>
</dbReference>
<evidence type="ECO:0000256" key="1">
    <source>
        <dbReference type="ARBA" id="ARBA00010790"/>
    </source>
</evidence>
<dbReference type="Gene3D" id="3.50.50.60">
    <property type="entry name" value="FAD/NAD(P)-binding domain"/>
    <property type="match status" value="1"/>
</dbReference>
<sequence length="548" mass="59384">MANTFDYIIVGGGTAGVTIASRLSAALPALSFLLLEAGPDGDPRLEPTQGYRAGLDPAIEWNHKTVPQEGLAGKFVSQLQGKIMGGSSAINVQGWTRGAAVDFDQWAEQVGDDRWSWSGQLPYFKKSETFFPAKSNTVDLAKLHGVDGPIKVAQVTNSGRQRNYPLRDMIAQSYQSTGVKWIPDGNAGDPLGYCEGAHNTYDGKRYYASNCYKLGENVTTYNKVLAEHLIFEGNKVVGVQLSRDSERLIVKAKKEVLVCSGVQGSAKLLLLSGIGPTEELKKHNIPQICHLPVGENYSDHPNFQTFWKVRDRGLSLGDMPMVTPECDWTAGLPGDLMAWHNHSDLLPKIENASIDPNIYALLTANGKPHTESFALYGHIDLGQCGVENPGGSCFTLANVLVSPTSRGTLKLASSDPLDAPILDPNLLSNELDTQLMYACGRLTIAMMQSPTAQRYGVMEYGVDESIRNDLSDAAMRKRLLYTGRTLNHGSGTCAMGSVVDTECRVKGLEGLRVMDASVFPAPLGAHYQAAVYALAEQMAQLIIDSQVT</sequence>
<protein>
    <submittedName>
        <fullName evidence="5">Alcohol oxidase</fullName>
    </submittedName>
</protein>
<dbReference type="OrthoDB" id="269227at2759"/>
<dbReference type="GeneID" id="28829606"/>
<comment type="similarity">
    <text evidence="1">Belongs to the GMC oxidoreductase family.</text>
</comment>
<accession>A0A194XBL4</accession>
<dbReference type="PANTHER" id="PTHR11552">
    <property type="entry name" value="GLUCOSE-METHANOL-CHOLINE GMC OXIDOREDUCTASE"/>
    <property type="match status" value="1"/>
</dbReference>
<dbReference type="InParanoid" id="A0A194XBL4"/>
<dbReference type="RefSeq" id="XP_018071512.1">
    <property type="nucleotide sequence ID" value="XM_018219880.1"/>
</dbReference>
<evidence type="ECO:0000259" key="4">
    <source>
        <dbReference type="Pfam" id="PF05199"/>
    </source>
</evidence>
<keyword evidence="6" id="KW-1185">Reference proteome</keyword>
<dbReference type="InterPro" id="IPR000172">
    <property type="entry name" value="GMC_OxRdtase_N"/>
</dbReference>
<dbReference type="SUPFAM" id="SSF54373">
    <property type="entry name" value="FAD-linked reductases, C-terminal domain"/>
    <property type="match status" value="1"/>
</dbReference>
<evidence type="ECO:0000259" key="3">
    <source>
        <dbReference type="Pfam" id="PF00732"/>
    </source>
</evidence>
<evidence type="ECO:0000256" key="2">
    <source>
        <dbReference type="PIRSR" id="PIRSR000137-1"/>
    </source>
</evidence>
<dbReference type="Pfam" id="PF00732">
    <property type="entry name" value="GMC_oxred_N"/>
    <property type="match status" value="1"/>
</dbReference>
<feature type="domain" description="Glucose-methanol-choline oxidoreductase C-terminal" evidence="4">
    <location>
        <begin position="403"/>
        <end position="535"/>
    </location>
</feature>
<evidence type="ECO:0000313" key="6">
    <source>
        <dbReference type="Proteomes" id="UP000070700"/>
    </source>
</evidence>
<dbReference type="AlphaFoldDB" id="A0A194XBL4"/>
<dbReference type="EMBL" id="KQ947415">
    <property type="protein sequence ID" value="KUJ17157.1"/>
    <property type="molecule type" value="Genomic_DNA"/>
</dbReference>
<dbReference type="InterPro" id="IPR036188">
    <property type="entry name" value="FAD/NAD-bd_sf"/>
</dbReference>
<feature type="active site" description="Proton donor" evidence="2">
    <location>
        <position position="488"/>
    </location>
</feature>
<name>A0A194XBL4_MOLSC</name>
<feature type="active site" description="Proton acceptor" evidence="2">
    <location>
        <position position="526"/>
    </location>
</feature>
<dbReference type="KEGG" id="psco:LY89DRAFT_734143"/>
<dbReference type="PANTHER" id="PTHR11552:SF123">
    <property type="entry name" value="GMC OXIDOREDUCTASE (AFU_ORTHOLOGUE AFUA_2G01770)-RELATED"/>
    <property type="match status" value="1"/>
</dbReference>
<gene>
    <name evidence="5" type="ORF">LY89DRAFT_734143</name>
</gene>
<reference evidence="5 6" key="1">
    <citation type="submission" date="2015-10" db="EMBL/GenBank/DDBJ databases">
        <title>Full genome of DAOMC 229536 Phialocephala scopiformis, a fungal endophyte of spruce producing the potent anti-insectan compound rugulosin.</title>
        <authorList>
            <consortium name="DOE Joint Genome Institute"/>
            <person name="Walker A.K."/>
            <person name="Frasz S.L."/>
            <person name="Seifert K.A."/>
            <person name="Miller J.D."/>
            <person name="Mondo S.J."/>
            <person name="Labutti K."/>
            <person name="Lipzen A."/>
            <person name="Dockter R."/>
            <person name="Kennedy M."/>
            <person name="Grigoriev I.V."/>
            <person name="Spatafora J.W."/>
        </authorList>
    </citation>
    <scope>NUCLEOTIDE SEQUENCE [LARGE SCALE GENOMIC DNA]</scope>
    <source>
        <strain evidence="5 6">CBS 120377</strain>
    </source>
</reference>
<evidence type="ECO:0000313" key="5">
    <source>
        <dbReference type="EMBL" id="KUJ17157.1"/>
    </source>
</evidence>
<proteinExistence type="inferred from homology"/>
<dbReference type="Gene3D" id="3.30.560.10">
    <property type="entry name" value="Glucose Oxidase, domain 3"/>
    <property type="match status" value="1"/>
</dbReference>
<dbReference type="GO" id="GO:0050660">
    <property type="term" value="F:flavin adenine dinucleotide binding"/>
    <property type="evidence" value="ECO:0007669"/>
    <property type="project" value="InterPro"/>
</dbReference>
<organism evidence="5 6">
    <name type="scientific">Mollisia scopiformis</name>
    <name type="common">Conifer needle endophyte fungus</name>
    <name type="synonym">Phialocephala scopiformis</name>
    <dbReference type="NCBI Taxonomy" id="149040"/>
    <lineage>
        <taxon>Eukaryota</taxon>
        <taxon>Fungi</taxon>
        <taxon>Dikarya</taxon>
        <taxon>Ascomycota</taxon>
        <taxon>Pezizomycotina</taxon>
        <taxon>Leotiomycetes</taxon>
        <taxon>Helotiales</taxon>
        <taxon>Mollisiaceae</taxon>
        <taxon>Mollisia</taxon>
    </lineage>
</organism>
<dbReference type="GO" id="GO:0016614">
    <property type="term" value="F:oxidoreductase activity, acting on CH-OH group of donors"/>
    <property type="evidence" value="ECO:0007669"/>
    <property type="project" value="InterPro"/>
</dbReference>
<dbReference type="SUPFAM" id="SSF51905">
    <property type="entry name" value="FAD/NAD(P)-binding domain"/>
    <property type="match status" value="1"/>
</dbReference>
<dbReference type="Pfam" id="PF05199">
    <property type="entry name" value="GMC_oxred_C"/>
    <property type="match status" value="1"/>
</dbReference>
<feature type="domain" description="Glucose-methanol-choline oxidoreductase N-terminal" evidence="3">
    <location>
        <begin position="5"/>
        <end position="301"/>
    </location>
</feature>
<dbReference type="PIRSF" id="PIRSF000137">
    <property type="entry name" value="Alcohol_oxidase"/>
    <property type="match status" value="1"/>
</dbReference>
<dbReference type="InterPro" id="IPR012132">
    <property type="entry name" value="GMC_OxRdtase"/>
</dbReference>
<dbReference type="Proteomes" id="UP000070700">
    <property type="component" value="Unassembled WGS sequence"/>
</dbReference>